<dbReference type="EMBL" id="MU275939">
    <property type="protein sequence ID" value="KAI0045911.1"/>
    <property type="molecule type" value="Genomic_DNA"/>
</dbReference>
<reference evidence="1" key="2">
    <citation type="journal article" date="2022" name="New Phytol.">
        <title>Evolutionary transition to the ectomycorrhizal habit in the genomes of a hyperdiverse lineage of mushroom-forming fungi.</title>
        <authorList>
            <person name="Looney B."/>
            <person name="Miyauchi S."/>
            <person name="Morin E."/>
            <person name="Drula E."/>
            <person name="Courty P.E."/>
            <person name="Kohler A."/>
            <person name="Kuo A."/>
            <person name="LaButti K."/>
            <person name="Pangilinan J."/>
            <person name="Lipzen A."/>
            <person name="Riley R."/>
            <person name="Andreopoulos W."/>
            <person name="He G."/>
            <person name="Johnson J."/>
            <person name="Nolan M."/>
            <person name="Tritt A."/>
            <person name="Barry K.W."/>
            <person name="Grigoriev I.V."/>
            <person name="Nagy L.G."/>
            <person name="Hibbett D."/>
            <person name="Henrissat B."/>
            <person name="Matheny P.B."/>
            <person name="Labbe J."/>
            <person name="Martin F.M."/>
        </authorList>
    </citation>
    <scope>NUCLEOTIDE SEQUENCE</scope>
    <source>
        <strain evidence="1">FP105234-sp</strain>
    </source>
</reference>
<reference evidence="1" key="1">
    <citation type="submission" date="2021-02" db="EMBL/GenBank/DDBJ databases">
        <authorList>
            <consortium name="DOE Joint Genome Institute"/>
            <person name="Ahrendt S."/>
            <person name="Looney B.P."/>
            <person name="Miyauchi S."/>
            <person name="Morin E."/>
            <person name="Drula E."/>
            <person name="Courty P.E."/>
            <person name="Chicoki N."/>
            <person name="Fauchery L."/>
            <person name="Kohler A."/>
            <person name="Kuo A."/>
            <person name="Labutti K."/>
            <person name="Pangilinan J."/>
            <person name="Lipzen A."/>
            <person name="Riley R."/>
            <person name="Andreopoulos W."/>
            <person name="He G."/>
            <person name="Johnson J."/>
            <person name="Barry K.W."/>
            <person name="Grigoriev I.V."/>
            <person name="Nagy L."/>
            <person name="Hibbett D."/>
            <person name="Henrissat B."/>
            <person name="Matheny P.B."/>
            <person name="Labbe J."/>
            <person name="Martin F."/>
        </authorList>
    </citation>
    <scope>NUCLEOTIDE SEQUENCE</scope>
    <source>
        <strain evidence="1">FP105234-sp</strain>
    </source>
</reference>
<evidence type="ECO:0000313" key="2">
    <source>
        <dbReference type="Proteomes" id="UP000814033"/>
    </source>
</evidence>
<accession>A0ACB8RP16</accession>
<protein>
    <submittedName>
        <fullName evidence="1">Uncharacterized protein</fullName>
    </submittedName>
</protein>
<name>A0ACB8RP16_9AGAM</name>
<evidence type="ECO:0000313" key="1">
    <source>
        <dbReference type="EMBL" id="KAI0045911.1"/>
    </source>
</evidence>
<sequence length="80" mass="9089">MSETLHTPWIADYLISLAETCGGSLGSAPMYTKSKKVQLVEFLTFQQHDEDDCIWAVVSDKWQKLPVRFTSQALSDYSMN</sequence>
<gene>
    <name evidence="1" type="ORF">FA95DRAFT_81453</name>
</gene>
<proteinExistence type="predicted"/>
<dbReference type="Proteomes" id="UP000814033">
    <property type="component" value="Unassembled WGS sequence"/>
</dbReference>
<keyword evidence="2" id="KW-1185">Reference proteome</keyword>
<organism evidence="1 2">
    <name type="scientific">Auriscalpium vulgare</name>
    <dbReference type="NCBI Taxonomy" id="40419"/>
    <lineage>
        <taxon>Eukaryota</taxon>
        <taxon>Fungi</taxon>
        <taxon>Dikarya</taxon>
        <taxon>Basidiomycota</taxon>
        <taxon>Agaricomycotina</taxon>
        <taxon>Agaricomycetes</taxon>
        <taxon>Russulales</taxon>
        <taxon>Auriscalpiaceae</taxon>
        <taxon>Auriscalpium</taxon>
    </lineage>
</organism>
<comment type="caution">
    <text evidence="1">The sequence shown here is derived from an EMBL/GenBank/DDBJ whole genome shotgun (WGS) entry which is preliminary data.</text>
</comment>